<gene>
    <name evidence="2" type="ORF">ACFQE1_01600</name>
</gene>
<comment type="caution">
    <text evidence="2">The sequence shown here is derived from an EMBL/GenBank/DDBJ whole genome shotgun (WGS) entry which is preliminary data.</text>
</comment>
<protein>
    <submittedName>
        <fullName evidence="2">Uncharacterized protein</fullName>
    </submittedName>
</protein>
<keyword evidence="1" id="KW-1133">Transmembrane helix</keyword>
<feature type="transmembrane region" description="Helical" evidence="1">
    <location>
        <begin position="44"/>
        <end position="64"/>
    </location>
</feature>
<reference evidence="2 3" key="1">
    <citation type="journal article" date="2019" name="Int. J. Syst. Evol. Microbiol.">
        <title>The Global Catalogue of Microorganisms (GCM) 10K type strain sequencing project: providing services to taxonomists for standard genome sequencing and annotation.</title>
        <authorList>
            <consortium name="The Broad Institute Genomics Platform"/>
            <consortium name="The Broad Institute Genome Sequencing Center for Infectious Disease"/>
            <person name="Wu L."/>
            <person name="Ma J."/>
        </authorList>
    </citation>
    <scope>NUCLEOTIDE SEQUENCE [LARGE SCALE GENOMIC DNA]</scope>
    <source>
        <strain evidence="2 3">NBRC 111368</strain>
    </source>
</reference>
<keyword evidence="1" id="KW-0812">Transmembrane</keyword>
<accession>A0ABD5RV59</accession>
<evidence type="ECO:0000256" key="1">
    <source>
        <dbReference type="SAM" id="Phobius"/>
    </source>
</evidence>
<sequence>MTDLADRAVASFKESLDDPLPVLALLFLAFVIIANLTVSILGNATLFVALPLAFVAITLFIAVVKYRDS</sequence>
<evidence type="ECO:0000313" key="2">
    <source>
        <dbReference type="EMBL" id="MFC6723106.1"/>
    </source>
</evidence>
<dbReference type="Proteomes" id="UP001596328">
    <property type="component" value="Unassembled WGS sequence"/>
</dbReference>
<organism evidence="2 3">
    <name type="scientific">Halobium palmae</name>
    <dbReference type="NCBI Taxonomy" id="1776492"/>
    <lineage>
        <taxon>Archaea</taxon>
        <taxon>Methanobacteriati</taxon>
        <taxon>Methanobacteriota</taxon>
        <taxon>Stenosarchaea group</taxon>
        <taxon>Halobacteria</taxon>
        <taxon>Halobacteriales</taxon>
        <taxon>Haloferacaceae</taxon>
        <taxon>Halobium</taxon>
    </lineage>
</organism>
<name>A0ABD5RV59_9EURY</name>
<keyword evidence="3" id="KW-1185">Reference proteome</keyword>
<dbReference type="EMBL" id="JBHSWU010000004">
    <property type="protein sequence ID" value="MFC6723106.1"/>
    <property type="molecule type" value="Genomic_DNA"/>
</dbReference>
<feature type="transmembrane region" description="Helical" evidence="1">
    <location>
        <begin position="20"/>
        <end position="38"/>
    </location>
</feature>
<keyword evidence="1" id="KW-0472">Membrane</keyword>
<evidence type="ECO:0000313" key="3">
    <source>
        <dbReference type="Proteomes" id="UP001596328"/>
    </source>
</evidence>
<dbReference type="AlphaFoldDB" id="A0ABD5RV59"/>
<proteinExistence type="predicted"/>